<dbReference type="EMBL" id="JACVVK020000070">
    <property type="protein sequence ID" value="KAK7495976.1"/>
    <property type="molecule type" value="Genomic_DNA"/>
</dbReference>
<accession>A0ABD0L9J8</accession>
<protein>
    <submittedName>
        <fullName evidence="1">Uncharacterized protein</fullName>
    </submittedName>
</protein>
<name>A0ABD0L9J8_9CAEN</name>
<sequence length="96" mass="10222">MYTISSTLAACAAGTDGVTTDSDGDSGLQAGLLQFTVTAVTTNRPARSSPPINRVDTPARFTEYGISQSSVISFPQFQVGKQKLCRKPSRLKMYGT</sequence>
<dbReference type="AlphaFoldDB" id="A0ABD0L9J8"/>
<reference evidence="1 2" key="1">
    <citation type="journal article" date="2023" name="Sci. Data">
        <title>Genome assembly of the Korean intertidal mud-creeper Batillaria attramentaria.</title>
        <authorList>
            <person name="Patra A.K."/>
            <person name="Ho P.T."/>
            <person name="Jun S."/>
            <person name="Lee S.J."/>
            <person name="Kim Y."/>
            <person name="Won Y.J."/>
        </authorList>
    </citation>
    <scope>NUCLEOTIDE SEQUENCE [LARGE SCALE GENOMIC DNA]</scope>
    <source>
        <strain evidence="1">Wonlab-2016</strain>
    </source>
</reference>
<evidence type="ECO:0000313" key="1">
    <source>
        <dbReference type="EMBL" id="KAK7495976.1"/>
    </source>
</evidence>
<keyword evidence="2" id="KW-1185">Reference proteome</keyword>
<organism evidence="1 2">
    <name type="scientific">Batillaria attramentaria</name>
    <dbReference type="NCBI Taxonomy" id="370345"/>
    <lineage>
        <taxon>Eukaryota</taxon>
        <taxon>Metazoa</taxon>
        <taxon>Spiralia</taxon>
        <taxon>Lophotrochozoa</taxon>
        <taxon>Mollusca</taxon>
        <taxon>Gastropoda</taxon>
        <taxon>Caenogastropoda</taxon>
        <taxon>Sorbeoconcha</taxon>
        <taxon>Cerithioidea</taxon>
        <taxon>Batillariidae</taxon>
        <taxon>Batillaria</taxon>
    </lineage>
</organism>
<dbReference type="Proteomes" id="UP001519460">
    <property type="component" value="Unassembled WGS sequence"/>
</dbReference>
<proteinExistence type="predicted"/>
<gene>
    <name evidence="1" type="ORF">BaRGS_00012677</name>
</gene>
<comment type="caution">
    <text evidence="1">The sequence shown here is derived from an EMBL/GenBank/DDBJ whole genome shotgun (WGS) entry which is preliminary data.</text>
</comment>
<evidence type="ECO:0000313" key="2">
    <source>
        <dbReference type="Proteomes" id="UP001519460"/>
    </source>
</evidence>